<dbReference type="InterPro" id="IPR002781">
    <property type="entry name" value="TM_pro_TauE-like"/>
</dbReference>
<sequence length="250" mass="26004">MELSQTSWVLAVIGALAVGMAKGGLSMVGMISVPLMSLTMSPVVAAGIMLPVYIVSDIGGLIAFRRSFNRAVLRSMLPGAVAGIGLGWATAHLVNDAAIMLIVGLIGLAFALNALIRPRMSGLRRPSLGAGSFWGAITGYTSFVSHSGAPPYQVYAQPMGMDSRVYAGTTTIFFAIVNGVKLIPYAALGQLNPGNLAISALLCIPGVIGVVLGVRLLRVIPQALFYRIITVLLLLISARLLYAGFTGMGG</sequence>
<evidence type="ECO:0000256" key="1">
    <source>
        <dbReference type="ARBA" id="ARBA00004651"/>
    </source>
</evidence>
<evidence type="ECO:0000256" key="2">
    <source>
        <dbReference type="ARBA" id="ARBA00009142"/>
    </source>
</evidence>
<protein>
    <recommendedName>
        <fullName evidence="8">Probable membrane transporter protein</fullName>
    </recommendedName>
</protein>
<keyword evidence="10" id="KW-1185">Reference proteome</keyword>
<evidence type="ECO:0000256" key="4">
    <source>
        <dbReference type="ARBA" id="ARBA00022475"/>
    </source>
</evidence>
<feature type="transmembrane region" description="Helical" evidence="8">
    <location>
        <begin position="196"/>
        <end position="217"/>
    </location>
</feature>
<comment type="similarity">
    <text evidence="2 8">Belongs to the 4-toluene sulfonate uptake permease (TSUP) (TC 2.A.102) family.</text>
</comment>
<keyword evidence="4 8" id="KW-1003">Cell membrane</keyword>
<dbReference type="PANTHER" id="PTHR30269:SF37">
    <property type="entry name" value="MEMBRANE TRANSPORTER PROTEIN"/>
    <property type="match status" value="1"/>
</dbReference>
<feature type="transmembrane region" description="Helical" evidence="8">
    <location>
        <begin position="71"/>
        <end position="91"/>
    </location>
</feature>
<dbReference type="GO" id="GO:0005886">
    <property type="term" value="C:plasma membrane"/>
    <property type="evidence" value="ECO:0007669"/>
    <property type="project" value="UniProtKB-SubCell"/>
</dbReference>
<evidence type="ECO:0000256" key="7">
    <source>
        <dbReference type="ARBA" id="ARBA00023136"/>
    </source>
</evidence>
<keyword evidence="6 8" id="KW-1133">Transmembrane helix</keyword>
<evidence type="ECO:0000256" key="5">
    <source>
        <dbReference type="ARBA" id="ARBA00022692"/>
    </source>
</evidence>
<evidence type="ECO:0000256" key="6">
    <source>
        <dbReference type="ARBA" id="ARBA00022989"/>
    </source>
</evidence>
<dbReference type="OrthoDB" id="7028171at2"/>
<keyword evidence="7 8" id="KW-0472">Membrane</keyword>
<dbReference type="STRING" id="591205.SAMN05421538_10441"/>
<evidence type="ECO:0000256" key="3">
    <source>
        <dbReference type="ARBA" id="ARBA00022448"/>
    </source>
</evidence>
<accession>A0A1G7A6F8</accession>
<evidence type="ECO:0000313" key="9">
    <source>
        <dbReference type="EMBL" id="SDE10263.1"/>
    </source>
</evidence>
<dbReference type="Proteomes" id="UP000199344">
    <property type="component" value="Unassembled WGS sequence"/>
</dbReference>
<name>A0A1G7A6F8_9RHOB</name>
<feature type="transmembrane region" description="Helical" evidence="8">
    <location>
        <begin position="7"/>
        <end position="31"/>
    </location>
</feature>
<keyword evidence="5 8" id="KW-0812">Transmembrane</keyword>
<feature type="transmembrane region" description="Helical" evidence="8">
    <location>
        <begin position="43"/>
        <end position="64"/>
    </location>
</feature>
<comment type="subcellular location">
    <subcellularLocation>
        <location evidence="1 8">Cell membrane</location>
        <topology evidence="1 8">Multi-pass membrane protein</topology>
    </subcellularLocation>
</comment>
<keyword evidence="3" id="KW-0813">Transport</keyword>
<dbReference type="EMBL" id="FNAH01000004">
    <property type="protein sequence ID" value="SDE10263.1"/>
    <property type="molecule type" value="Genomic_DNA"/>
</dbReference>
<dbReference type="RefSeq" id="WP_090522676.1">
    <property type="nucleotide sequence ID" value="NZ_FNAH01000004.1"/>
</dbReference>
<feature type="transmembrane region" description="Helical" evidence="8">
    <location>
        <begin position="165"/>
        <end position="184"/>
    </location>
</feature>
<reference evidence="9 10" key="1">
    <citation type="submission" date="2016-10" db="EMBL/GenBank/DDBJ databases">
        <authorList>
            <person name="de Groot N.N."/>
        </authorList>
    </citation>
    <scope>NUCLEOTIDE SEQUENCE [LARGE SCALE GENOMIC DNA]</scope>
    <source>
        <strain evidence="9 10">DSM 22220</strain>
    </source>
</reference>
<evidence type="ECO:0000256" key="8">
    <source>
        <dbReference type="RuleBase" id="RU363041"/>
    </source>
</evidence>
<proteinExistence type="inferred from homology"/>
<dbReference type="InterPro" id="IPR052017">
    <property type="entry name" value="TSUP"/>
</dbReference>
<evidence type="ECO:0000313" key="10">
    <source>
        <dbReference type="Proteomes" id="UP000199344"/>
    </source>
</evidence>
<dbReference type="PANTHER" id="PTHR30269">
    <property type="entry name" value="TRANSMEMBRANE PROTEIN YFCA"/>
    <property type="match status" value="1"/>
</dbReference>
<feature type="transmembrane region" description="Helical" evidence="8">
    <location>
        <begin position="224"/>
        <end position="245"/>
    </location>
</feature>
<feature type="transmembrane region" description="Helical" evidence="8">
    <location>
        <begin position="97"/>
        <end position="116"/>
    </location>
</feature>
<gene>
    <name evidence="9" type="ORF">SAMN05421538_10441</name>
</gene>
<dbReference type="AlphaFoldDB" id="A0A1G7A6F8"/>
<organism evidence="9 10">
    <name type="scientific">Paracoccus isoporae</name>
    <dbReference type="NCBI Taxonomy" id="591205"/>
    <lineage>
        <taxon>Bacteria</taxon>
        <taxon>Pseudomonadati</taxon>
        <taxon>Pseudomonadota</taxon>
        <taxon>Alphaproteobacteria</taxon>
        <taxon>Rhodobacterales</taxon>
        <taxon>Paracoccaceae</taxon>
        <taxon>Paracoccus</taxon>
    </lineage>
</organism>
<dbReference type="Pfam" id="PF01925">
    <property type="entry name" value="TauE"/>
    <property type="match status" value="1"/>
</dbReference>